<dbReference type="InterPro" id="IPR001902">
    <property type="entry name" value="SLC26A/SulP_fam"/>
</dbReference>
<sequence>MHSQNVASDREGFLPKAISVLRQGYSRQNFLRDLGSGATVGIVALPLAMAFAIASGTTPEKGLFTAIVAGFLISALGGSRYQIGGPTGAFVVIIFNIISRHGFDGLLLTTIMAGIILIIFGVLRLGTLITFIPYPVTTGFTAGIALLIFSSQINDFLGMRLDVIPPDFIGKWQAYFGHAGAIDPVTAAAALLTLGIIIGVRQFVPRIPAPVAAVAAVSVLAAACGAPVETIGSRFGGIPQTLPSFALPDFSWAQVRILLPDALTVALLAGIESLLSCVVADGMTGSRHNANTELVAQGTANIASALFGGIPATGAIARTATNIRSGAFSPVSGMIHSAVLVLFVLLLAPAAGYIPLACLAAVLVVVAWDMSEIHKFMRLLRAPKPDVLVMCLTFGLTVAVDLTVAVNVGVVLASLLFMQRMSKVTRIRESDGEPAAETWAEEDPVSDVPQGVRIYEIDGPFFFGVADRFKSVLDIMEKSPAVFILRLRKVPTVDSTAINALELLHARCKANGTVLLLSGLRKAPLQELQRLGTLDIIGRRNIMPDINAALERARAITGTHDRTHRQPDRHSSSGRTASSLS</sequence>
<evidence type="ECO:0000256" key="4">
    <source>
        <dbReference type="ARBA" id="ARBA00023136"/>
    </source>
</evidence>
<dbReference type="eggNOG" id="COG0659">
    <property type="taxonomic scope" value="Bacteria"/>
</dbReference>
<dbReference type="Proteomes" id="UP000002710">
    <property type="component" value="Chromosome"/>
</dbReference>
<dbReference type="Gene3D" id="3.30.750.24">
    <property type="entry name" value="STAS domain"/>
    <property type="match status" value="1"/>
</dbReference>
<keyword evidence="3 6" id="KW-1133">Transmembrane helix</keyword>
<organism evidence="8 9">
    <name type="scientific">Oleidesulfovibrio alaskensis (strain ATCC BAA-1058 / DSM 17464 / G20)</name>
    <name type="common">Desulfovibrio alaskensis</name>
    <dbReference type="NCBI Taxonomy" id="207559"/>
    <lineage>
        <taxon>Bacteria</taxon>
        <taxon>Pseudomonadati</taxon>
        <taxon>Thermodesulfobacteriota</taxon>
        <taxon>Desulfovibrionia</taxon>
        <taxon>Desulfovibrionales</taxon>
        <taxon>Desulfovibrionaceae</taxon>
        <taxon>Oleidesulfovibrio</taxon>
    </lineage>
</organism>
<gene>
    <name evidence="8" type="ordered locus">Dde_2506</name>
</gene>
<feature type="transmembrane region" description="Helical" evidence="6">
    <location>
        <begin position="106"/>
        <end position="125"/>
    </location>
</feature>
<dbReference type="GO" id="GO:0016020">
    <property type="term" value="C:membrane"/>
    <property type="evidence" value="ECO:0007669"/>
    <property type="project" value="UniProtKB-SubCell"/>
</dbReference>
<dbReference type="GO" id="GO:0055085">
    <property type="term" value="P:transmembrane transport"/>
    <property type="evidence" value="ECO:0007669"/>
    <property type="project" value="InterPro"/>
</dbReference>
<evidence type="ECO:0000256" key="5">
    <source>
        <dbReference type="SAM" id="MobiDB-lite"/>
    </source>
</evidence>
<dbReference type="InterPro" id="IPR036513">
    <property type="entry name" value="STAS_dom_sf"/>
</dbReference>
<dbReference type="STRING" id="207559.Dde_2506"/>
<protein>
    <submittedName>
        <fullName evidence="8">Sulfate transporter</fullName>
    </submittedName>
</protein>
<dbReference type="SUPFAM" id="SSF52091">
    <property type="entry name" value="SpoIIaa-like"/>
    <property type="match status" value="1"/>
</dbReference>
<feature type="transmembrane region" description="Helical" evidence="6">
    <location>
        <begin position="339"/>
        <end position="367"/>
    </location>
</feature>
<evidence type="ECO:0000313" key="9">
    <source>
        <dbReference type="Proteomes" id="UP000002710"/>
    </source>
</evidence>
<dbReference type="AlphaFoldDB" id="Q30YE3"/>
<feature type="transmembrane region" description="Helical" evidence="6">
    <location>
        <begin position="131"/>
        <end position="150"/>
    </location>
</feature>
<dbReference type="RefSeq" id="WP_011368362.1">
    <property type="nucleotide sequence ID" value="NC_007519.1"/>
</dbReference>
<evidence type="ECO:0000256" key="6">
    <source>
        <dbReference type="SAM" id="Phobius"/>
    </source>
</evidence>
<accession>Q30YE3</accession>
<keyword evidence="4 6" id="KW-0472">Membrane</keyword>
<keyword evidence="9" id="KW-1185">Reference proteome</keyword>
<feature type="region of interest" description="Disordered" evidence="5">
    <location>
        <begin position="558"/>
        <end position="581"/>
    </location>
</feature>
<dbReference type="KEGG" id="dde:Dde_2506"/>
<feature type="compositionally biased region" description="Basic and acidic residues" evidence="5">
    <location>
        <begin position="558"/>
        <end position="571"/>
    </location>
</feature>
<dbReference type="InterPro" id="IPR011547">
    <property type="entry name" value="SLC26A/SulP_dom"/>
</dbReference>
<dbReference type="HOGENOM" id="CLU_003182_13_1_7"/>
<evidence type="ECO:0000259" key="7">
    <source>
        <dbReference type="PROSITE" id="PS50801"/>
    </source>
</evidence>
<feature type="domain" description="STAS" evidence="7">
    <location>
        <begin position="442"/>
        <end position="553"/>
    </location>
</feature>
<dbReference type="Pfam" id="PF00916">
    <property type="entry name" value="Sulfate_transp"/>
    <property type="match status" value="1"/>
</dbReference>
<name>Q30YE3_OLEA2</name>
<evidence type="ECO:0000256" key="2">
    <source>
        <dbReference type="ARBA" id="ARBA00022692"/>
    </source>
</evidence>
<dbReference type="PROSITE" id="PS50801">
    <property type="entry name" value="STAS"/>
    <property type="match status" value="1"/>
</dbReference>
<feature type="transmembrane region" description="Helical" evidence="6">
    <location>
        <begin position="61"/>
        <end position="77"/>
    </location>
</feature>
<dbReference type="NCBIfam" id="TIGR00815">
    <property type="entry name" value="sulP"/>
    <property type="match status" value="1"/>
</dbReference>
<reference evidence="8 9" key="1">
    <citation type="journal article" date="2011" name="J. Bacteriol.">
        <title>Complete genome sequence and updated annotation of Desulfovibrio alaskensis G20.</title>
        <authorList>
            <person name="Hauser L.J."/>
            <person name="Land M.L."/>
            <person name="Brown S.D."/>
            <person name="Larimer F."/>
            <person name="Keller K.L."/>
            <person name="Rapp-Giles B.J."/>
            <person name="Price M.N."/>
            <person name="Lin M."/>
            <person name="Bruce D.C."/>
            <person name="Detter J.C."/>
            <person name="Tapia R."/>
            <person name="Han C.S."/>
            <person name="Goodwin L.A."/>
            <person name="Cheng J.F."/>
            <person name="Pitluck S."/>
            <person name="Copeland A."/>
            <person name="Lucas S."/>
            <person name="Nolan M."/>
            <person name="Lapidus A.L."/>
            <person name="Palumbo A.V."/>
            <person name="Wall J.D."/>
        </authorList>
    </citation>
    <scope>NUCLEOTIDE SEQUENCE [LARGE SCALE GENOMIC DNA]</scope>
    <source>
        <strain evidence="9">ATCC BAA 1058 / DSM 17464 / G20</strain>
    </source>
</reference>
<comment type="subcellular location">
    <subcellularLocation>
        <location evidence="1">Membrane</location>
        <topology evidence="1">Multi-pass membrane protein</topology>
    </subcellularLocation>
</comment>
<dbReference type="CDD" id="cd07042">
    <property type="entry name" value="STAS_SulP_like_sulfate_transporter"/>
    <property type="match status" value="1"/>
</dbReference>
<proteinExistence type="predicted"/>
<feature type="transmembrane region" description="Helical" evidence="6">
    <location>
        <begin position="34"/>
        <end position="54"/>
    </location>
</feature>
<dbReference type="InterPro" id="IPR002645">
    <property type="entry name" value="STAS_dom"/>
</dbReference>
<dbReference type="Pfam" id="PF01740">
    <property type="entry name" value="STAS"/>
    <property type="match status" value="1"/>
</dbReference>
<keyword evidence="2 6" id="KW-0812">Transmembrane</keyword>
<evidence type="ECO:0000256" key="3">
    <source>
        <dbReference type="ARBA" id="ARBA00022989"/>
    </source>
</evidence>
<dbReference type="EMBL" id="CP000112">
    <property type="protein sequence ID" value="ABB39303.1"/>
    <property type="molecule type" value="Genomic_DNA"/>
</dbReference>
<feature type="transmembrane region" description="Helical" evidence="6">
    <location>
        <begin position="387"/>
        <end position="418"/>
    </location>
</feature>
<evidence type="ECO:0000256" key="1">
    <source>
        <dbReference type="ARBA" id="ARBA00004141"/>
    </source>
</evidence>
<evidence type="ECO:0000313" key="8">
    <source>
        <dbReference type="EMBL" id="ABB39303.1"/>
    </source>
</evidence>
<dbReference type="PANTHER" id="PTHR11814">
    <property type="entry name" value="SULFATE TRANSPORTER"/>
    <property type="match status" value="1"/>
</dbReference>